<dbReference type="Pfam" id="PF16933">
    <property type="entry name" value="PelG"/>
    <property type="match status" value="1"/>
</dbReference>
<feature type="transmembrane region" description="Helical" evidence="1">
    <location>
        <begin position="23"/>
        <end position="47"/>
    </location>
</feature>
<feature type="transmembrane region" description="Helical" evidence="1">
    <location>
        <begin position="105"/>
        <end position="128"/>
    </location>
</feature>
<sequence length="457" mass="50417">MAGIGFELRKLLRRDSFAGLFKAYAYAGIISSGPWVLSILGILVIGLFSKKLLTVPDAQITRFQVSVTYLIMLSLVLTGPIQLSFTRWVADRLFEKRAAMIAPNFLGALLIVIVGAGLLGLLAVATLFPGQTNLYRVSFASGLVVMSGIWLATIFLSGMKQYKTIVALFGLGYGVSVTGALLLSRMGMEGLLLGFVVGQFVLLAGMLVMVLRTLPAERLIAFDFLKRGAMFTSLVWVGLFYNLGVWADKLVFWAAPEVSQPIIGPLRASVIYDIPAFLAYLAIIPGMAVFLVRIETDFVEYYERFYDAVREGGSLGNIQRLRDEMVFTIRQGLYEILKIQGITVLLVILAAPRVLDWLGISHLYLPLLYLDVVAASLQVVLLGLLNIFFYLDRRRVVFGLTALLLVLNVGLSLVTLQLGASFYGYGVALAMMITVFVAMLALESKLHRLEYETFMLQ</sequence>
<dbReference type="AlphaFoldDB" id="A0A7Y9QZ87"/>
<feature type="transmembrane region" description="Helical" evidence="1">
    <location>
        <begin position="336"/>
        <end position="355"/>
    </location>
</feature>
<feature type="transmembrane region" description="Helical" evidence="1">
    <location>
        <begin position="231"/>
        <end position="254"/>
    </location>
</feature>
<feature type="transmembrane region" description="Helical" evidence="1">
    <location>
        <begin position="274"/>
        <end position="294"/>
    </location>
</feature>
<gene>
    <name evidence="2" type="ORF">BDD16_001650</name>
</gene>
<feature type="transmembrane region" description="Helical" evidence="1">
    <location>
        <begin position="190"/>
        <end position="211"/>
    </location>
</feature>
<protein>
    <submittedName>
        <fullName evidence="2">Putative membrane protein</fullName>
    </submittedName>
</protein>
<name>A0A7Y9QZ87_9BURK</name>
<feature type="transmembrane region" description="Helical" evidence="1">
    <location>
        <begin position="67"/>
        <end position="85"/>
    </location>
</feature>
<reference evidence="2 3" key="1">
    <citation type="submission" date="2020-07" db="EMBL/GenBank/DDBJ databases">
        <title>Genomic Encyclopedia of Archaeal and Bacterial Type Strains, Phase II (KMG-II): from individual species to whole genera.</title>
        <authorList>
            <person name="Goeker M."/>
        </authorList>
    </citation>
    <scope>NUCLEOTIDE SEQUENCE [LARGE SCALE GENOMIC DNA]</scope>
    <source>
        <strain evidence="2 3">DSM 21226</strain>
    </source>
</reference>
<keyword evidence="3" id="KW-1185">Reference proteome</keyword>
<evidence type="ECO:0000313" key="3">
    <source>
        <dbReference type="Proteomes" id="UP000518288"/>
    </source>
</evidence>
<keyword evidence="1" id="KW-0472">Membrane</keyword>
<feature type="transmembrane region" description="Helical" evidence="1">
    <location>
        <begin position="396"/>
        <end position="416"/>
    </location>
</feature>
<feature type="transmembrane region" description="Helical" evidence="1">
    <location>
        <begin position="134"/>
        <end position="158"/>
    </location>
</feature>
<dbReference type="EMBL" id="JACCFH010000001">
    <property type="protein sequence ID" value="NYG32664.1"/>
    <property type="molecule type" value="Genomic_DNA"/>
</dbReference>
<comment type="caution">
    <text evidence="2">The sequence shown here is derived from an EMBL/GenBank/DDBJ whole genome shotgun (WGS) entry which is preliminary data.</text>
</comment>
<keyword evidence="1" id="KW-1133">Transmembrane helix</keyword>
<evidence type="ECO:0000256" key="1">
    <source>
        <dbReference type="SAM" id="Phobius"/>
    </source>
</evidence>
<accession>A0A7Y9QZ87</accession>
<feature type="transmembrane region" description="Helical" evidence="1">
    <location>
        <begin position="367"/>
        <end position="389"/>
    </location>
</feature>
<proteinExistence type="predicted"/>
<dbReference type="Proteomes" id="UP000518288">
    <property type="component" value="Unassembled WGS sequence"/>
</dbReference>
<evidence type="ECO:0000313" key="2">
    <source>
        <dbReference type="EMBL" id="NYG32664.1"/>
    </source>
</evidence>
<dbReference type="RefSeq" id="WP_179633527.1">
    <property type="nucleotide sequence ID" value="NZ_JACCFH010000001.1"/>
</dbReference>
<feature type="transmembrane region" description="Helical" evidence="1">
    <location>
        <begin position="165"/>
        <end position="184"/>
    </location>
</feature>
<keyword evidence="1" id="KW-0812">Transmembrane</keyword>
<dbReference type="InterPro" id="IPR031617">
    <property type="entry name" value="PelG"/>
</dbReference>
<feature type="transmembrane region" description="Helical" evidence="1">
    <location>
        <begin position="422"/>
        <end position="442"/>
    </location>
</feature>
<organism evidence="2 3">
    <name type="scientific">Sphaerotilus montanus</name>
    <dbReference type="NCBI Taxonomy" id="522889"/>
    <lineage>
        <taxon>Bacteria</taxon>
        <taxon>Pseudomonadati</taxon>
        <taxon>Pseudomonadota</taxon>
        <taxon>Betaproteobacteria</taxon>
        <taxon>Burkholderiales</taxon>
        <taxon>Sphaerotilaceae</taxon>
        <taxon>Sphaerotilus</taxon>
    </lineage>
</organism>